<evidence type="ECO:0000256" key="1">
    <source>
        <dbReference type="SAM" id="SignalP"/>
    </source>
</evidence>
<reference evidence="2 3" key="1">
    <citation type="submission" date="2018-10" db="EMBL/GenBank/DDBJ databases">
        <authorList>
            <person name="Ekblom R."/>
            <person name="Jareborg N."/>
        </authorList>
    </citation>
    <scope>NUCLEOTIDE SEQUENCE [LARGE SCALE GENOMIC DNA]</scope>
    <source>
        <tissue evidence="2">Muscle</tissue>
    </source>
</reference>
<name>A0A9X9LKM4_GULGU</name>
<comment type="caution">
    <text evidence="2">The sequence shown here is derived from an EMBL/GenBank/DDBJ whole genome shotgun (WGS) entry which is preliminary data.</text>
</comment>
<sequence length="55" mass="6385">MFFVFALALCSWPSRVYLPPKPVERETSLPLDTLIPSQNLVNNDKEKTENTFQMK</sequence>
<keyword evidence="3" id="KW-1185">Reference proteome</keyword>
<dbReference type="Proteomes" id="UP000269945">
    <property type="component" value="Unassembled WGS sequence"/>
</dbReference>
<keyword evidence="1" id="KW-0732">Signal</keyword>
<evidence type="ECO:0000313" key="3">
    <source>
        <dbReference type="Proteomes" id="UP000269945"/>
    </source>
</evidence>
<proteinExistence type="predicted"/>
<dbReference type="AlphaFoldDB" id="A0A9X9LKM4"/>
<accession>A0A9X9LKM4</accession>
<evidence type="ECO:0000313" key="2">
    <source>
        <dbReference type="EMBL" id="VCW70681.1"/>
    </source>
</evidence>
<protein>
    <recommendedName>
        <fullName evidence="4">Agouti signaling protein</fullName>
    </recommendedName>
</protein>
<feature type="chain" id="PRO_5040781962" description="Agouti signaling protein" evidence="1">
    <location>
        <begin position="19"/>
        <end position="55"/>
    </location>
</feature>
<organism evidence="2 3">
    <name type="scientific">Gulo gulo</name>
    <name type="common">Wolverine</name>
    <name type="synonym">Gluton</name>
    <dbReference type="NCBI Taxonomy" id="48420"/>
    <lineage>
        <taxon>Eukaryota</taxon>
        <taxon>Metazoa</taxon>
        <taxon>Chordata</taxon>
        <taxon>Craniata</taxon>
        <taxon>Vertebrata</taxon>
        <taxon>Euteleostomi</taxon>
        <taxon>Mammalia</taxon>
        <taxon>Eutheria</taxon>
        <taxon>Laurasiatheria</taxon>
        <taxon>Carnivora</taxon>
        <taxon>Caniformia</taxon>
        <taxon>Musteloidea</taxon>
        <taxon>Mustelidae</taxon>
        <taxon>Guloninae</taxon>
        <taxon>Gulo</taxon>
    </lineage>
</organism>
<evidence type="ECO:0008006" key="4">
    <source>
        <dbReference type="Google" id="ProtNLM"/>
    </source>
</evidence>
<dbReference type="EMBL" id="CYRY02006196">
    <property type="protein sequence ID" value="VCW70681.1"/>
    <property type="molecule type" value="Genomic_DNA"/>
</dbReference>
<gene>
    <name evidence="2" type="ORF">BN2614_LOCUS1</name>
</gene>
<feature type="signal peptide" evidence="1">
    <location>
        <begin position="1"/>
        <end position="18"/>
    </location>
</feature>